<keyword evidence="1" id="KW-0805">Transcription regulation</keyword>
<evidence type="ECO:0000313" key="4">
    <source>
        <dbReference type="EMBL" id="OAF70262.1"/>
    </source>
</evidence>
<protein>
    <recommendedName>
        <fullName evidence="1">Transcription initiation factor IIE subunit beta</fullName>
    </recommendedName>
</protein>
<dbReference type="PANTHER" id="PTHR12716">
    <property type="entry name" value="TRANSCRIPTION INITIATION FACTOR IIE, BETA SUBUNIT"/>
    <property type="match status" value="1"/>
</dbReference>
<dbReference type="InterPro" id="IPR016656">
    <property type="entry name" value="TFIIE-bsu"/>
</dbReference>
<dbReference type="SUPFAM" id="SSF46785">
    <property type="entry name" value="Winged helix' DNA-binding domain"/>
    <property type="match status" value="1"/>
</dbReference>
<gene>
    <name evidence="4" type="ORF">A3Q56_01978</name>
</gene>
<dbReference type="InterPro" id="IPR003166">
    <property type="entry name" value="TFIIE_bsu_DNA-bd"/>
</dbReference>
<sequence length="265" mass="30881">MKSNHSKEVKSFRKRAMNIPTVENRKEEIKKPKFEFSVTSKSLTTDSTSSYKFSVLAKCVRHMKKRHLTNMTTPLGIDEIMNEINITNTSAILRRWLVNEAFISNERIKIVDGKYAYQPPFDIKDAKTTLKLLRHYWLKMKGGVPIKLIEESLPNYEKVIQRIQDHIVTVNTTTTKKPVVFFKDTRDQLKINDEIKNLWKTVKLDGMDDIKISDYITSHHLGQPSQIIRKVAPKQKKQQNKPLKSNNEHLTNKLLSMSEMTQNKN</sequence>
<feature type="domain" description="TFIIE beta" evidence="3">
    <location>
        <begin position="41"/>
        <end position="124"/>
    </location>
</feature>
<dbReference type="PROSITE" id="PS51351">
    <property type="entry name" value="TFIIE_BETA_C"/>
    <property type="match status" value="1"/>
</dbReference>
<organism evidence="4 5">
    <name type="scientific">Intoshia linei</name>
    <dbReference type="NCBI Taxonomy" id="1819745"/>
    <lineage>
        <taxon>Eukaryota</taxon>
        <taxon>Metazoa</taxon>
        <taxon>Spiralia</taxon>
        <taxon>Lophotrochozoa</taxon>
        <taxon>Mesozoa</taxon>
        <taxon>Orthonectida</taxon>
        <taxon>Rhopaluridae</taxon>
        <taxon>Intoshia</taxon>
    </lineage>
</organism>
<evidence type="ECO:0000259" key="3">
    <source>
        <dbReference type="PROSITE" id="PS51351"/>
    </source>
</evidence>
<dbReference type="Proteomes" id="UP000078046">
    <property type="component" value="Unassembled WGS sequence"/>
</dbReference>
<name>A0A177B9C1_9BILA</name>
<evidence type="ECO:0000313" key="5">
    <source>
        <dbReference type="Proteomes" id="UP000078046"/>
    </source>
</evidence>
<dbReference type="PIRSF" id="PIRSF016398">
    <property type="entry name" value="TFIIE-beta"/>
    <property type="match status" value="1"/>
</dbReference>
<comment type="similarity">
    <text evidence="1">Belongs to the TFIIE beta subunit family.</text>
</comment>
<comment type="subcellular location">
    <subcellularLocation>
        <location evidence="1">Nucleus</location>
    </subcellularLocation>
</comment>
<comment type="subunit">
    <text evidence="1">Tetramer of two alpha and two beta chains.</text>
</comment>
<accession>A0A177B9C1</accession>
<keyword evidence="1" id="KW-0238">DNA-binding</keyword>
<dbReference type="InterPro" id="IPR036388">
    <property type="entry name" value="WH-like_DNA-bd_sf"/>
</dbReference>
<keyword evidence="1" id="KW-0539">Nucleus</keyword>
<dbReference type="GO" id="GO:0003677">
    <property type="term" value="F:DNA binding"/>
    <property type="evidence" value="ECO:0007669"/>
    <property type="project" value="UniProtKB-UniRule"/>
</dbReference>
<dbReference type="InterPro" id="IPR036390">
    <property type="entry name" value="WH_DNA-bd_sf"/>
</dbReference>
<dbReference type="AlphaFoldDB" id="A0A177B9C1"/>
<dbReference type="GO" id="GO:0006367">
    <property type="term" value="P:transcription initiation at RNA polymerase II promoter"/>
    <property type="evidence" value="ECO:0007669"/>
    <property type="project" value="UniProtKB-UniRule"/>
</dbReference>
<keyword evidence="5" id="KW-1185">Reference proteome</keyword>
<dbReference type="Pfam" id="PF02186">
    <property type="entry name" value="TFIIE_beta"/>
    <property type="match status" value="1"/>
</dbReference>
<feature type="region of interest" description="Disordered" evidence="2">
    <location>
        <begin position="233"/>
        <end position="265"/>
    </location>
</feature>
<dbReference type="GO" id="GO:0005673">
    <property type="term" value="C:transcription factor TFIIE complex"/>
    <property type="evidence" value="ECO:0007669"/>
    <property type="project" value="UniProtKB-UniRule"/>
</dbReference>
<feature type="compositionally biased region" description="Polar residues" evidence="2">
    <location>
        <begin position="253"/>
        <end position="265"/>
    </location>
</feature>
<comment type="function">
    <text evidence="1">Recruits TFIIH to the initiation complex and stimulates the RNA polymerase II C-terminal domain kinase and DNA-dependent ATPase activities of TFIIH. Both TFIIH and TFIIE are required for promoter clearance by RNA polymerase.</text>
</comment>
<dbReference type="OrthoDB" id="5323195at2759"/>
<evidence type="ECO:0000256" key="1">
    <source>
        <dbReference type="PIRNR" id="PIRNR016398"/>
    </source>
</evidence>
<reference evidence="4 5" key="1">
    <citation type="submission" date="2016-04" db="EMBL/GenBank/DDBJ databases">
        <title>The genome of Intoshia linei affirms orthonectids as highly simplified spiralians.</title>
        <authorList>
            <person name="Mikhailov K.V."/>
            <person name="Slusarev G.S."/>
            <person name="Nikitin M.A."/>
            <person name="Logacheva M.D."/>
            <person name="Penin A."/>
            <person name="Aleoshin V."/>
            <person name="Panchin Y.V."/>
        </authorList>
    </citation>
    <scope>NUCLEOTIDE SEQUENCE [LARGE SCALE GENOMIC DNA]</scope>
    <source>
        <strain evidence="4">Intl2013</strain>
        <tissue evidence="4">Whole animal</tissue>
    </source>
</reference>
<keyword evidence="1" id="KW-0804">Transcription</keyword>
<proteinExistence type="inferred from homology"/>
<dbReference type="CDD" id="cd07977">
    <property type="entry name" value="TFIIE_beta_winged_helix"/>
    <property type="match status" value="1"/>
</dbReference>
<evidence type="ECO:0000256" key="2">
    <source>
        <dbReference type="SAM" id="MobiDB-lite"/>
    </source>
</evidence>
<comment type="caution">
    <text evidence="4">The sequence shown here is derived from an EMBL/GenBank/DDBJ whole genome shotgun (WGS) entry which is preliminary data.</text>
</comment>
<dbReference type="GO" id="GO:0001097">
    <property type="term" value="F:TFIIH-class transcription factor complex binding"/>
    <property type="evidence" value="ECO:0007669"/>
    <property type="project" value="TreeGrafter"/>
</dbReference>
<dbReference type="EMBL" id="LWCA01000168">
    <property type="protein sequence ID" value="OAF70262.1"/>
    <property type="molecule type" value="Genomic_DNA"/>
</dbReference>
<dbReference type="PANTHER" id="PTHR12716:SF8">
    <property type="entry name" value="TRANSCRIPTION INITIATION FACTOR IIE SUBUNIT BETA"/>
    <property type="match status" value="1"/>
</dbReference>
<dbReference type="Gene3D" id="1.10.10.10">
    <property type="entry name" value="Winged helix-like DNA-binding domain superfamily/Winged helix DNA-binding domain"/>
    <property type="match status" value="1"/>
</dbReference>